<accession>A0ACB7YBN0</accession>
<keyword evidence="2" id="KW-1185">Reference proteome</keyword>
<comment type="caution">
    <text evidence="1">The sequence shown here is derived from an EMBL/GenBank/DDBJ whole genome shotgun (WGS) entry which is preliminary data.</text>
</comment>
<proteinExistence type="predicted"/>
<evidence type="ECO:0000313" key="2">
    <source>
        <dbReference type="Proteomes" id="UP000828048"/>
    </source>
</evidence>
<name>A0ACB7YBN0_9ERIC</name>
<sequence length="95" mass="10861">MAMAKSEANSKPVLATDDVHIVTIYGRIYCFQVDIGMLLHSHRFYRDAVVQQRTPKRFKYTARDYDPAYTEKDAEFAKGLRTYHKDAIKNGSTGA</sequence>
<reference evidence="1 2" key="1">
    <citation type="journal article" date="2021" name="Hortic Res">
        <title>High-quality reference genome and annotation aids understanding of berry development for evergreen blueberry (Vaccinium darrowii).</title>
        <authorList>
            <person name="Yu J."/>
            <person name="Hulse-Kemp A.M."/>
            <person name="Babiker E."/>
            <person name="Staton M."/>
        </authorList>
    </citation>
    <scope>NUCLEOTIDE SEQUENCE [LARGE SCALE GENOMIC DNA]</scope>
    <source>
        <strain evidence="2">cv. NJ 8807/NJ 8810</strain>
        <tissue evidence="1">Young leaf</tissue>
    </source>
</reference>
<organism evidence="1 2">
    <name type="scientific">Vaccinium darrowii</name>
    <dbReference type="NCBI Taxonomy" id="229202"/>
    <lineage>
        <taxon>Eukaryota</taxon>
        <taxon>Viridiplantae</taxon>
        <taxon>Streptophyta</taxon>
        <taxon>Embryophyta</taxon>
        <taxon>Tracheophyta</taxon>
        <taxon>Spermatophyta</taxon>
        <taxon>Magnoliopsida</taxon>
        <taxon>eudicotyledons</taxon>
        <taxon>Gunneridae</taxon>
        <taxon>Pentapetalae</taxon>
        <taxon>asterids</taxon>
        <taxon>Ericales</taxon>
        <taxon>Ericaceae</taxon>
        <taxon>Vaccinioideae</taxon>
        <taxon>Vaccinieae</taxon>
        <taxon>Vaccinium</taxon>
    </lineage>
</organism>
<protein>
    <submittedName>
        <fullName evidence="1">Uncharacterized protein</fullName>
    </submittedName>
</protein>
<dbReference type="Proteomes" id="UP000828048">
    <property type="component" value="Chromosome 8"/>
</dbReference>
<dbReference type="EMBL" id="CM037158">
    <property type="protein sequence ID" value="KAH7850980.1"/>
    <property type="molecule type" value="Genomic_DNA"/>
</dbReference>
<evidence type="ECO:0000313" key="1">
    <source>
        <dbReference type="EMBL" id="KAH7850980.1"/>
    </source>
</evidence>
<gene>
    <name evidence="1" type="ORF">Vadar_005468</name>
</gene>